<organism evidence="3 4">
    <name type="scientific">Phytohabitans suffuscus</name>
    <dbReference type="NCBI Taxonomy" id="624315"/>
    <lineage>
        <taxon>Bacteria</taxon>
        <taxon>Bacillati</taxon>
        <taxon>Actinomycetota</taxon>
        <taxon>Actinomycetes</taxon>
        <taxon>Micromonosporales</taxon>
        <taxon>Micromonosporaceae</taxon>
    </lineage>
</organism>
<name>A0A6F8YLW6_9ACTN</name>
<evidence type="ECO:0000313" key="4">
    <source>
        <dbReference type="Proteomes" id="UP000503011"/>
    </source>
</evidence>
<evidence type="ECO:0000313" key="3">
    <source>
        <dbReference type="EMBL" id="BCB87135.1"/>
    </source>
</evidence>
<accession>A0A6F8YLW6</accession>
<reference evidence="3 4" key="2">
    <citation type="submission" date="2020-03" db="EMBL/GenBank/DDBJ databases">
        <authorList>
            <person name="Ichikawa N."/>
            <person name="Kimura A."/>
            <person name="Kitahashi Y."/>
            <person name="Uohara A."/>
        </authorList>
    </citation>
    <scope>NUCLEOTIDE SEQUENCE [LARGE SCALE GENOMIC DNA]</scope>
    <source>
        <strain evidence="3 4">NBRC 105367</strain>
    </source>
</reference>
<feature type="transmembrane region" description="Helical" evidence="2">
    <location>
        <begin position="100"/>
        <end position="118"/>
    </location>
</feature>
<keyword evidence="2" id="KW-1133">Transmembrane helix</keyword>
<evidence type="ECO:0000256" key="2">
    <source>
        <dbReference type="SAM" id="Phobius"/>
    </source>
</evidence>
<dbReference type="KEGG" id="psuu:Psuf_044480"/>
<proteinExistence type="predicted"/>
<dbReference type="AlphaFoldDB" id="A0A6F8YLW6"/>
<dbReference type="Proteomes" id="UP000503011">
    <property type="component" value="Chromosome"/>
</dbReference>
<keyword evidence="2" id="KW-0812">Transmembrane</keyword>
<feature type="region of interest" description="Disordered" evidence="1">
    <location>
        <begin position="1"/>
        <end position="97"/>
    </location>
</feature>
<evidence type="ECO:0000256" key="1">
    <source>
        <dbReference type="SAM" id="MobiDB-lite"/>
    </source>
</evidence>
<evidence type="ECO:0008006" key="5">
    <source>
        <dbReference type="Google" id="ProtNLM"/>
    </source>
</evidence>
<reference evidence="3 4" key="1">
    <citation type="submission" date="2020-03" db="EMBL/GenBank/DDBJ databases">
        <title>Whole genome shotgun sequence of Phytohabitans suffuscus NBRC 105367.</title>
        <authorList>
            <person name="Komaki H."/>
            <person name="Tamura T."/>
        </authorList>
    </citation>
    <scope>NUCLEOTIDE SEQUENCE [LARGE SCALE GENOMIC DNA]</scope>
    <source>
        <strain evidence="3 4">NBRC 105367</strain>
    </source>
</reference>
<feature type="transmembrane region" description="Helical" evidence="2">
    <location>
        <begin position="124"/>
        <end position="142"/>
    </location>
</feature>
<feature type="transmembrane region" description="Helical" evidence="2">
    <location>
        <begin position="154"/>
        <end position="179"/>
    </location>
</feature>
<feature type="compositionally biased region" description="Basic and acidic residues" evidence="1">
    <location>
        <begin position="8"/>
        <end position="49"/>
    </location>
</feature>
<gene>
    <name evidence="3" type="ORF">Psuf_044480</name>
</gene>
<sequence>MRIPSLTHRGEARREEQARAKGKAEGKAEGKTEGRAEGRAETKAGERAFGRAAGRTAVRERPVAGDETPTERLKPVERVETRRGPEPATEPRGPRPRSSLMATLALVVGLVSALAVLTGTLAGYGIAAGALAALLAFAGMSATRRRHVAGRTEAMLALVLGLGAVVFGILVVTDSLAWISTASDKVGELRNWLDAQTVDRF</sequence>
<keyword evidence="2" id="KW-0472">Membrane</keyword>
<keyword evidence="4" id="KW-1185">Reference proteome</keyword>
<dbReference type="RefSeq" id="WP_173158732.1">
    <property type="nucleotide sequence ID" value="NZ_AP022871.1"/>
</dbReference>
<feature type="compositionally biased region" description="Basic and acidic residues" evidence="1">
    <location>
        <begin position="57"/>
        <end position="85"/>
    </location>
</feature>
<dbReference type="EMBL" id="AP022871">
    <property type="protein sequence ID" value="BCB87135.1"/>
    <property type="molecule type" value="Genomic_DNA"/>
</dbReference>
<protein>
    <recommendedName>
        <fullName evidence="5">DUF4190 domain-containing protein</fullName>
    </recommendedName>
</protein>